<dbReference type="EMBL" id="OZ035845">
    <property type="protein sequence ID" value="CAL1599484.1"/>
    <property type="molecule type" value="Genomic_DNA"/>
</dbReference>
<evidence type="ECO:0000313" key="3">
    <source>
        <dbReference type="Proteomes" id="UP001497482"/>
    </source>
</evidence>
<keyword evidence="3" id="KW-1185">Reference proteome</keyword>
<feature type="compositionally biased region" description="Basic residues" evidence="1">
    <location>
        <begin position="127"/>
        <end position="136"/>
    </location>
</feature>
<evidence type="ECO:0000313" key="2">
    <source>
        <dbReference type="EMBL" id="CAL1599484.1"/>
    </source>
</evidence>
<sequence length="346" mass="37974">MASEKTQTRLGSVAVGQRASPPSSTAKNVVFQEFHPFTDLCRSKQHCGPSLLLYRKLSLDGTGEGPVDGSGLGSGSRDRLGSDGGDNNDTDGDGVAMAAGRSGQLEASVEERSGLRTSPGSSPRLSPRQKQRHLRRSSLTLSVLSLNKTSLRARYSRPSSEPGSRGSSPSGSPGSSRRCLPPGHLKRQRVITGYSSLERLNRRPASNKCAADKLFLPPPAPGQVSGSSHSESSADEVDFERNRKEERSTVLVRRFYKNNRKVKKSVCTGTRAIVRTLPSGQISEENWLQVMCYQSWRPSKEEVWTLLIHAAPEQLSVRRDMLRLVQDLRQVRALLPSFQQKPITQK</sequence>
<organism evidence="2 3">
    <name type="scientific">Knipowitschia caucasica</name>
    <name type="common">Caucasian dwarf goby</name>
    <name type="synonym">Pomatoschistus caucasicus</name>
    <dbReference type="NCBI Taxonomy" id="637954"/>
    <lineage>
        <taxon>Eukaryota</taxon>
        <taxon>Metazoa</taxon>
        <taxon>Chordata</taxon>
        <taxon>Craniata</taxon>
        <taxon>Vertebrata</taxon>
        <taxon>Euteleostomi</taxon>
        <taxon>Actinopterygii</taxon>
        <taxon>Neopterygii</taxon>
        <taxon>Teleostei</taxon>
        <taxon>Neoteleostei</taxon>
        <taxon>Acanthomorphata</taxon>
        <taxon>Gobiaria</taxon>
        <taxon>Gobiiformes</taxon>
        <taxon>Gobioidei</taxon>
        <taxon>Gobiidae</taxon>
        <taxon>Gobiinae</taxon>
        <taxon>Knipowitschia</taxon>
    </lineage>
</organism>
<dbReference type="Proteomes" id="UP001497482">
    <property type="component" value="Chromosome 23"/>
</dbReference>
<feature type="compositionally biased region" description="Polar residues" evidence="1">
    <location>
        <begin position="115"/>
        <end position="124"/>
    </location>
</feature>
<feature type="region of interest" description="Disordered" evidence="1">
    <location>
        <begin position="211"/>
        <end position="243"/>
    </location>
</feature>
<feature type="compositionally biased region" description="Gly residues" evidence="1">
    <location>
        <begin position="64"/>
        <end position="74"/>
    </location>
</feature>
<feature type="region of interest" description="Disordered" evidence="1">
    <location>
        <begin position="1"/>
        <end position="28"/>
    </location>
</feature>
<feature type="compositionally biased region" description="Polar residues" evidence="1">
    <location>
        <begin position="1"/>
        <end position="10"/>
    </location>
</feature>
<feature type="region of interest" description="Disordered" evidence="1">
    <location>
        <begin position="64"/>
        <end position="186"/>
    </location>
</feature>
<evidence type="ECO:0000256" key="1">
    <source>
        <dbReference type="SAM" id="MobiDB-lite"/>
    </source>
</evidence>
<dbReference type="AlphaFoldDB" id="A0AAV2LIP5"/>
<feature type="compositionally biased region" description="Low complexity" evidence="1">
    <location>
        <begin position="137"/>
        <end position="178"/>
    </location>
</feature>
<name>A0AAV2LIP5_KNICA</name>
<accession>A0AAV2LIP5</accession>
<gene>
    <name evidence="2" type="ORF">KC01_LOCUS27747</name>
</gene>
<reference evidence="2 3" key="1">
    <citation type="submission" date="2024-04" db="EMBL/GenBank/DDBJ databases">
        <authorList>
            <person name="Waldvogel A.-M."/>
            <person name="Schoenle A."/>
        </authorList>
    </citation>
    <scope>NUCLEOTIDE SEQUENCE [LARGE SCALE GENOMIC DNA]</scope>
</reference>
<protein>
    <submittedName>
        <fullName evidence="2">Uncharacterized protein</fullName>
    </submittedName>
</protein>
<proteinExistence type="predicted"/>